<evidence type="ECO:0000259" key="2">
    <source>
        <dbReference type="Pfam" id="PF12229"/>
    </source>
</evidence>
<sequence>MSVAPVPHRRWLIAGLASVLALTVSGAFAGHAFSADVPRGAKVLGIDIGGTTAEAADALRAGLAGKADQLAAPLTVRVGEQAATVQPQDVGLAVDVDATVAAAVRRGHNPFTTLFGGDEVAPVVTVDEARLASALAPAAQKSGTAMTLPGVSFDGTTPKPVYPKAGRGLDSADAADAVRDGWLRHAEVEVPLGEKDPASSNADVDRMIAEVAQPAVSAPVAVTTAKGTVTMSPKAIAASLVIGADADGRLYSKVDEKRLRKALGKDLAKVEVQPKNATIDGSGGAPQVVAASGGTLVDTAKLATDLMPVLKRATDRTVPAGFTEVKPATTTGDLAELGIKEQVSSFTTYFTGGLSSPRSKNIVQIAKEVDGAIVRPGETFSLNGHTGPRGYAEGYHDAPVIMDGKLVPGVGGGASQFTTTIFNASYYAGMKDVEHKPHSYYFTRYPAVIESTIMYPTLDLRFTNTTPYGVLIDTSHTDDSVTVSMWSTKVYDSITTQYDPKRDIAQPEKVVLEDGPTCIATGGSEGFTQDAWRIFRKDGKEIKREKFTWRYDAEPQFVCEAKKPPLTAKP</sequence>
<gene>
    <name evidence="3" type="ORF">Cco03nite_42370</name>
</gene>
<dbReference type="PANTHER" id="PTHR35788:SF1">
    <property type="entry name" value="EXPORTED PROTEIN"/>
    <property type="match status" value="1"/>
</dbReference>
<keyword evidence="4" id="KW-1185">Reference proteome</keyword>
<evidence type="ECO:0000313" key="4">
    <source>
        <dbReference type="Proteomes" id="UP000630887"/>
    </source>
</evidence>
<keyword evidence="1" id="KW-0732">Signal</keyword>
<feature type="domain" description="YoaR-like putative peptidoglycan binding" evidence="2">
    <location>
        <begin position="213"/>
        <end position="317"/>
    </location>
</feature>
<dbReference type="Pfam" id="PF12229">
    <property type="entry name" value="PG_binding_4"/>
    <property type="match status" value="1"/>
</dbReference>
<evidence type="ECO:0000313" key="3">
    <source>
        <dbReference type="EMBL" id="GIG07537.1"/>
    </source>
</evidence>
<dbReference type="RefSeq" id="WP_239167526.1">
    <property type="nucleotide sequence ID" value="NZ_BAAALC010000017.1"/>
</dbReference>
<reference evidence="3 4" key="1">
    <citation type="submission" date="2021-01" db="EMBL/GenBank/DDBJ databases">
        <title>Whole genome shotgun sequence of Catellatospora coxensis NBRC 107359.</title>
        <authorList>
            <person name="Komaki H."/>
            <person name="Tamura T."/>
        </authorList>
    </citation>
    <scope>NUCLEOTIDE SEQUENCE [LARGE SCALE GENOMIC DNA]</scope>
    <source>
        <strain evidence="3 4">NBRC 107359</strain>
    </source>
</reference>
<dbReference type="Proteomes" id="UP000630887">
    <property type="component" value="Unassembled WGS sequence"/>
</dbReference>
<dbReference type="AlphaFoldDB" id="A0A8J3KW89"/>
<feature type="signal peptide" evidence="1">
    <location>
        <begin position="1"/>
        <end position="29"/>
    </location>
</feature>
<dbReference type="InterPro" id="IPR022029">
    <property type="entry name" value="YoaR-like_PG-bd"/>
</dbReference>
<organism evidence="3 4">
    <name type="scientific">Catellatospora coxensis</name>
    <dbReference type="NCBI Taxonomy" id="310354"/>
    <lineage>
        <taxon>Bacteria</taxon>
        <taxon>Bacillati</taxon>
        <taxon>Actinomycetota</taxon>
        <taxon>Actinomycetes</taxon>
        <taxon>Micromonosporales</taxon>
        <taxon>Micromonosporaceae</taxon>
        <taxon>Catellatospora</taxon>
    </lineage>
</organism>
<dbReference type="EMBL" id="BONI01000035">
    <property type="protein sequence ID" value="GIG07537.1"/>
    <property type="molecule type" value="Genomic_DNA"/>
</dbReference>
<evidence type="ECO:0000256" key="1">
    <source>
        <dbReference type="SAM" id="SignalP"/>
    </source>
</evidence>
<dbReference type="Pfam" id="PF04294">
    <property type="entry name" value="VanW"/>
    <property type="match status" value="1"/>
</dbReference>
<proteinExistence type="predicted"/>
<protein>
    <submittedName>
        <fullName evidence="3">Vanomycin resistance protein VanB</fullName>
    </submittedName>
</protein>
<accession>A0A8J3KW89</accession>
<name>A0A8J3KW89_9ACTN</name>
<feature type="chain" id="PRO_5035182715" evidence="1">
    <location>
        <begin position="30"/>
        <end position="570"/>
    </location>
</feature>
<comment type="caution">
    <text evidence="3">The sequence shown here is derived from an EMBL/GenBank/DDBJ whole genome shotgun (WGS) entry which is preliminary data.</text>
</comment>
<dbReference type="InterPro" id="IPR052913">
    <property type="entry name" value="Glycopeptide_resist_protein"/>
</dbReference>
<dbReference type="InterPro" id="IPR007391">
    <property type="entry name" value="Vancomycin_resist_VanW"/>
</dbReference>
<dbReference type="PANTHER" id="PTHR35788">
    <property type="entry name" value="EXPORTED PROTEIN-RELATED"/>
    <property type="match status" value="1"/>
</dbReference>